<gene>
    <name evidence="3" type="ORF">GCM10022409_46470</name>
</gene>
<accession>A0ABP7UVV1</accession>
<evidence type="ECO:0000256" key="1">
    <source>
        <dbReference type="PROSITE-ProRule" id="PRU00169"/>
    </source>
</evidence>
<evidence type="ECO:0000313" key="4">
    <source>
        <dbReference type="Proteomes" id="UP001501469"/>
    </source>
</evidence>
<sequence>MLQHPTVLLVDDDAATNYYNQRLLQRMQVSQEVLVASTAEDALAVLNARCAHPETAECPTLILLDFNLPLRNGFEFLRAFTRLHPALPQSFVVVLLTALPLDPNLVEDQHLPVTAVLTKPLTAEAINHLLHNYFAVPIP</sequence>
<evidence type="ECO:0000313" key="3">
    <source>
        <dbReference type="EMBL" id="GAA4054135.1"/>
    </source>
</evidence>
<comment type="caution">
    <text evidence="3">The sequence shown here is derived from an EMBL/GenBank/DDBJ whole genome shotgun (WGS) entry which is preliminary data.</text>
</comment>
<proteinExistence type="predicted"/>
<dbReference type="InterPro" id="IPR011006">
    <property type="entry name" value="CheY-like_superfamily"/>
</dbReference>
<dbReference type="PANTHER" id="PTHR44520:SF2">
    <property type="entry name" value="RESPONSE REGULATOR RCP1"/>
    <property type="match status" value="1"/>
</dbReference>
<keyword evidence="1" id="KW-0597">Phosphoprotein</keyword>
<dbReference type="Proteomes" id="UP001501469">
    <property type="component" value="Unassembled WGS sequence"/>
</dbReference>
<dbReference type="Pfam" id="PF00072">
    <property type="entry name" value="Response_reg"/>
    <property type="match status" value="1"/>
</dbReference>
<dbReference type="SUPFAM" id="SSF52172">
    <property type="entry name" value="CheY-like"/>
    <property type="match status" value="1"/>
</dbReference>
<dbReference type="InterPro" id="IPR052893">
    <property type="entry name" value="TCS_response_regulator"/>
</dbReference>
<feature type="modified residue" description="4-aspartylphosphate" evidence="1">
    <location>
        <position position="65"/>
    </location>
</feature>
<dbReference type="Gene3D" id="3.40.50.2300">
    <property type="match status" value="1"/>
</dbReference>
<dbReference type="PANTHER" id="PTHR44520">
    <property type="entry name" value="RESPONSE REGULATOR RCP1-RELATED"/>
    <property type="match status" value="1"/>
</dbReference>
<organism evidence="3 4">
    <name type="scientific">Hymenobacter glaciei</name>
    <dbReference type="NCBI Taxonomy" id="877209"/>
    <lineage>
        <taxon>Bacteria</taxon>
        <taxon>Pseudomonadati</taxon>
        <taxon>Bacteroidota</taxon>
        <taxon>Cytophagia</taxon>
        <taxon>Cytophagales</taxon>
        <taxon>Hymenobacteraceae</taxon>
        <taxon>Hymenobacter</taxon>
    </lineage>
</organism>
<name>A0ABP7UVV1_9BACT</name>
<dbReference type="SMART" id="SM00448">
    <property type="entry name" value="REC"/>
    <property type="match status" value="1"/>
</dbReference>
<dbReference type="InterPro" id="IPR001789">
    <property type="entry name" value="Sig_transdc_resp-reg_receiver"/>
</dbReference>
<dbReference type="RefSeq" id="WP_345059431.1">
    <property type="nucleotide sequence ID" value="NZ_BAABDK010000035.1"/>
</dbReference>
<dbReference type="PROSITE" id="PS50110">
    <property type="entry name" value="RESPONSE_REGULATORY"/>
    <property type="match status" value="1"/>
</dbReference>
<feature type="domain" description="Response regulatory" evidence="2">
    <location>
        <begin position="6"/>
        <end position="134"/>
    </location>
</feature>
<dbReference type="EMBL" id="BAABDK010000035">
    <property type="protein sequence ID" value="GAA4054135.1"/>
    <property type="molecule type" value="Genomic_DNA"/>
</dbReference>
<protein>
    <recommendedName>
        <fullName evidence="2">Response regulatory domain-containing protein</fullName>
    </recommendedName>
</protein>
<reference evidence="4" key="1">
    <citation type="journal article" date="2019" name="Int. J. Syst. Evol. Microbiol.">
        <title>The Global Catalogue of Microorganisms (GCM) 10K type strain sequencing project: providing services to taxonomists for standard genome sequencing and annotation.</title>
        <authorList>
            <consortium name="The Broad Institute Genomics Platform"/>
            <consortium name="The Broad Institute Genome Sequencing Center for Infectious Disease"/>
            <person name="Wu L."/>
            <person name="Ma J."/>
        </authorList>
    </citation>
    <scope>NUCLEOTIDE SEQUENCE [LARGE SCALE GENOMIC DNA]</scope>
    <source>
        <strain evidence="4">JCM 17225</strain>
    </source>
</reference>
<evidence type="ECO:0000259" key="2">
    <source>
        <dbReference type="PROSITE" id="PS50110"/>
    </source>
</evidence>
<keyword evidence="4" id="KW-1185">Reference proteome</keyword>